<comment type="caution">
    <text evidence="7">The sequence shown here is derived from an EMBL/GenBank/DDBJ whole genome shotgun (WGS) entry which is preliminary data.</text>
</comment>
<evidence type="ECO:0000313" key="7">
    <source>
        <dbReference type="EMBL" id="RKF18344.1"/>
    </source>
</evidence>
<dbReference type="PRINTS" id="PR01071">
    <property type="entry name" value="ACOABIOTINCC"/>
</dbReference>
<dbReference type="Gene3D" id="2.40.50.100">
    <property type="match status" value="1"/>
</dbReference>
<dbReference type="InterPro" id="IPR001249">
    <property type="entry name" value="AcCoA_biotinCC"/>
</dbReference>
<organism evidence="7 8">
    <name type="scientific">Altericroceibacterium spongiae</name>
    <dbReference type="NCBI Taxonomy" id="2320269"/>
    <lineage>
        <taxon>Bacteria</taxon>
        <taxon>Pseudomonadati</taxon>
        <taxon>Pseudomonadota</taxon>
        <taxon>Alphaproteobacteria</taxon>
        <taxon>Sphingomonadales</taxon>
        <taxon>Erythrobacteraceae</taxon>
        <taxon>Altericroceibacterium</taxon>
    </lineage>
</organism>
<keyword evidence="4" id="KW-0276">Fatty acid metabolism</keyword>
<dbReference type="InterPro" id="IPR000089">
    <property type="entry name" value="Biotin_lipoyl"/>
</dbReference>
<reference evidence="7 8" key="1">
    <citation type="submission" date="2018-09" db="EMBL/GenBank/DDBJ databases">
        <title>Altererythrobacter spongiae sp. nov., isolated from a marine sponge.</title>
        <authorList>
            <person name="Zhuang L."/>
            <person name="Luo L."/>
        </authorList>
    </citation>
    <scope>NUCLEOTIDE SEQUENCE [LARGE SCALE GENOMIC DNA]</scope>
    <source>
        <strain evidence="7 8">HN-Y73</strain>
    </source>
</reference>
<feature type="region of interest" description="Disordered" evidence="5">
    <location>
        <begin position="42"/>
        <end position="73"/>
    </location>
</feature>
<dbReference type="OrthoDB" id="9811735at2"/>
<dbReference type="UniPathway" id="UPA00094"/>
<feature type="domain" description="Lipoyl-binding" evidence="6">
    <location>
        <begin position="75"/>
        <end position="151"/>
    </location>
</feature>
<dbReference type="InterPro" id="IPR011053">
    <property type="entry name" value="Single_hybrid_motif"/>
</dbReference>
<evidence type="ECO:0000256" key="4">
    <source>
        <dbReference type="RuleBase" id="RU364072"/>
    </source>
</evidence>
<comment type="function">
    <text evidence="1 4">This protein is a component of the acetyl coenzyme A carboxylase complex; first, biotin carboxylase catalyzes the carboxylation of the carrier protein and then the transcarboxylase transfers the carboxyl group to form malonyl-CoA.</text>
</comment>
<evidence type="ECO:0000256" key="1">
    <source>
        <dbReference type="ARBA" id="ARBA00003761"/>
    </source>
</evidence>
<dbReference type="PANTHER" id="PTHR45266">
    <property type="entry name" value="OXALOACETATE DECARBOXYLASE ALPHA CHAIN"/>
    <property type="match status" value="1"/>
</dbReference>
<dbReference type="CDD" id="cd06850">
    <property type="entry name" value="biotinyl_domain"/>
    <property type="match status" value="1"/>
</dbReference>
<name>A0A420ECG6_9SPHN</name>
<dbReference type="Pfam" id="PF00364">
    <property type="entry name" value="Biotin_lipoyl"/>
    <property type="match status" value="1"/>
</dbReference>
<keyword evidence="4" id="KW-0443">Lipid metabolism</keyword>
<dbReference type="InterPro" id="IPR050709">
    <property type="entry name" value="Biotin_Carboxyl_Carrier/Decarb"/>
</dbReference>
<dbReference type="EMBL" id="RAPF01000009">
    <property type="protein sequence ID" value="RKF18344.1"/>
    <property type="molecule type" value="Genomic_DNA"/>
</dbReference>
<evidence type="ECO:0000313" key="8">
    <source>
        <dbReference type="Proteomes" id="UP000284395"/>
    </source>
</evidence>
<dbReference type="GO" id="GO:0003989">
    <property type="term" value="F:acetyl-CoA carboxylase activity"/>
    <property type="evidence" value="ECO:0007669"/>
    <property type="project" value="InterPro"/>
</dbReference>
<dbReference type="GO" id="GO:0009317">
    <property type="term" value="C:acetyl-CoA carboxylase complex"/>
    <property type="evidence" value="ECO:0007669"/>
    <property type="project" value="InterPro"/>
</dbReference>
<sequence length="154" mass="16274">MSLNGKDVEEIMTLLEASHFDRLILEMDGLKLELARDGSKVRSSLPVPVSSTSTAPSPAPTPPVSSAGRGSEDGLVEVRSPLLGVFYRAPKPGEPPFIEVGDRVEEETVIGIIEVMKLMNSARAGVSGEVVEIVGTNGEMVEHGEVLVLVRPGG</sequence>
<keyword evidence="8" id="KW-1185">Reference proteome</keyword>
<comment type="pathway">
    <text evidence="4">Lipid metabolism; fatty acid biosynthesis.</text>
</comment>
<accession>A0A420ECG6</accession>
<evidence type="ECO:0000256" key="5">
    <source>
        <dbReference type="SAM" id="MobiDB-lite"/>
    </source>
</evidence>
<gene>
    <name evidence="7" type="ORF">D6851_14470</name>
</gene>
<keyword evidence="3 4" id="KW-0092">Biotin</keyword>
<evidence type="ECO:0000259" key="6">
    <source>
        <dbReference type="PROSITE" id="PS50968"/>
    </source>
</evidence>
<dbReference type="GO" id="GO:0006633">
    <property type="term" value="P:fatty acid biosynthetic process"/>
    <property type="evidence" value="ECO:0007669"/>
    <property type="project" value="UniProtKB-UniPathway"/>
</dbReference>
<feature type="compositionally biased region" description="Low complexity" evidence="5">
    <location>
        <begin position="43"/>
        <end position="56"/>
    </location>
</feature>
<keyword evidence="4" id="KW-0444">Lipid biosynthesis</keyword>
<dbReference type="AlphaFoldDB" id="A0A420ECG6"/>
<protein>
    <recommendedName>
        <fullName evidence="2 4">Biotin carboxyl carrier protein of acetyl-CoA carboxylase</fullName>
    </recommendedName>
</protein>
<proteinExistence type="predicted"/>
<evidence type="ECO:0000256" key="3">
    <source>
        <dbReference type="ARBA" id="ARBA00023267"/>
    </source>
</evidence>
<dbReference type="RefSeq" id="WP_120325618.1">
    <property type="nucleotide sequence ID" value="NZ_RAPF01000009.1"/>
</dbReference>
<dbReference type="PANTHER" id="PTHR45266:SF3">
    <property type="entry name" value="OXALOACETATE DECARBOXYLASE ALPHA CHAIN"/>
    <property type="match status" value="1"/>
</dbReference>
<dbReference type="Proteomes" id="UP000284395">
    <property type="component" value="Unassembled WGS sequence"/>
</dbReference>
<dbReference type="PROSITE" id="PS50968">
    <property type="entry name" value="BIOTINYL_LIPOYL"/>
    <property type="match status" value="1"/>
</dbReference>
<dbReference type="SUPFAM" id="SSF51230">
    <property type="entry name" value="Single hybrid motif"/>
    <property type="match status" value="1"/>
</dbReference>
<evidence type="ECO:0000256" key="2">
    <source>
        <dbReference type="ARBA" id="ARBA00017562"/>
    </source>
</evidence>
<keyword evidence="4" id="KW-0275">Fatty acid biosynthesis</keyword>